<evidence type="ECO:0000313" key="8">
    <source>
        <dbReference type="Proteomes" id="UP000518605"/>
    </source>
</evidence>
<accession>A0A7W5C3V2</accession>
<evidence type="ECO:0000256" key="4">
    <source>
        <dbReference type="PROSITE-ProRule" id="PRU00169"/>
    </source>
</evidence>
<sequence length="516" mass="60452">MYRILIVDDERIERQGILQLIKTHKLDLETILAENGEVALEIIKNQPIDILITDIKMPFMDGLELAEHVSKLNPNIEIIIYSAFNEFEYARRALRTNISNYLLKPIQVTEFLAVLKQTIETCDELAAQNMRTDQLLEGYNRGLLYEKEKMLLDALNGKPNAVNSRTLDRSFDQSDHTWIHLIIADCGRKFFDIHHDSFTALLKETISYEFDYVNMDENQSVLFINHHQPIDKETLRELGESIIQKTREAMSENLGLVVGKAVDRLDQVHDLYTEMERMLEFRFFMEDQAILFSDEQFAQANFNDIELNQILEKVYQCLEYNDIEVAKYSLELLFSYLKTKGQFSSLYTKFICSEIMKKAVTRDNKLEFTEMNVYLDSIYRTVSLHDLKDFMFAIFDKIEISTEMKAKDDSNLKLIRTIRELIEKEYGEDLSLEGIAERVYLTPSYLSYLFKKETGQSLIRYITQVRMEKAALLLTESNMKIVDMYTLLGYRSSTYFIQTFRNYYGVTPAKFRESSS</sequence>
<dbReference type="InterPro" id="IPR020449">
    <property type="entry name" value="Tscrpt_reg_AraC-type_HTH"/>
</dbReference>
<proteinExistence type="predicted"/>
<keyword evidence="1" id="KW-0805">Transcription regulation</keyword>
<dbReference type="RefSeq" id="WP_183558419.1">
    <property type="nucleotide sequence ID" value="NZ_CBCSLB010000001.1"/>
</dbReference>
<dbReference type="Gene3D" id="3.40.50.2300">
    <property type="match status" value="1"/>
</dbReference>
<dbReference type="Pfam" id="PF12833">
    <property type="entry name" value="HTH_18"/>
    <property type="match status" value="1"/>
</dbReference>
<feature type="domain" description="Response regulatory" evidence="6">
    <location>
        <begin position="3"/>
        <end position="119"/>
    </location>
</feature>
<gene>
    <name evidence="7" type="ORF">FHS16_000540</name>
</gene>
<evidence type="ECO:0000259" key="6">
    <source>
        <dbReference type="PROSITE" id="PS50110"/>
    </source>
</evidence>
<dbReference type="PANTHER" id="PTHR43280:SF2">
    <property type="entry name" value="HTH-TYPE TRANSCRIPTIONAL REGULATOR EXSA"/>
    <property type="match status" value="1"/>
</dbReference>
<dbReference type="SUPFAM" id="SSF46689">
    <property type="entry name" value="Homeodomain-like"/>
    <property type="match status" value="2"/>
</dbReference>
<protein>
    <submittedName>
        <fullName evidence="7">Two-component system response regulator YesN</fullName>
    </submittedName>
</protein>
<evidence type="ECO:0000256" key="2">
    <source>
        <dbReference type="ARBA" id="ARBA00023125"/>
    </source>
</evidence>
<evidence type="ECO:0000259" key="5">
    <source>
        <dbReference type="PROSITE" id="PS01124"/>
    </source>
</evidence>
<dbReference type="Gene3D" id="1.10.10.60">
    <property type="entry name" value="Homeodomain-like"/>
    <property type="match status" value="2"/>
</dbReference>
<comment type="caution">
    <text evidence="7">The sequence shown here is derived from an EMBL/GenBank/DDBJ whole genome shotgun (WGS) entry which is preliminary data.</text>
</comment>
<dbReference type="PRINTS" id="PR00032">
    <property type="entry name" value="HTHARAC"/>
</dbReference>
<dbReference type="SUPFAM" id="SSF52172">
    <property type="entry name" value="CheY-like"/>
    <property type="match status" value="1"/>
</dbReference>
<keyword evidence="3" id="KW-0804">Transcription</keyword>
<dbReference type="AlphaFoldDB" id="A0A7W5C3V2"/>
<dbReference type="PROSITE" id="PS01124">
    <property type="entry name" value="HTH_ARAC_FAMILY_2"/>
    <property type="match status" value="1"/>
</dbReference>
<dbReference type="Proteomes" id="UP000518605">
    <property type="component" value="Unassembled WGS sequence"/>
</dbReference>
<dbReference type="GO" id="GO:0000160">
    <property type="term" value="P:phosphorelay signal transduction system"/>
    <property type="evidence" value="ECO:0007669"/>
    <property type="project" value="InterPro"/>
</dbReference>
<keyword evidence="2" id="KW-0238">DNA-binding</keyword>
<dbReference type="GO" id="GO:0003700">
    <property type="term" value="F:DNA-binding transcription factor activity"/>
    <property type="evidence" value="ECO:0007669"/>
    <property type="project" value="InterPro"/>
</dbReference>
<dbReference type="PANTHER" id="PTHR43280">
    <property type="entry name" value="ARAC-FAMILY TRANSCRIPTIONAL REGULATOR"/>
    <property type="match status" value="1"/>
</dbReference>
<dbReference type="Pfam" id="PF00072">
    <property type="entry name" value="Response_reg"/>
    <property type="match status" value="1"/>
</dbReference>
<dbReference type="SMART" id="SM00448">
    <property type="entry name" value="REC"/>
    <property type="match status" value="1"/>
</dbReference>
<dbReference type="InterPro" id="IPR018060">
    <property type="entry name" value="HTH_AraC"/>
</dbReference>
<dbReference type="GO" id="GO:0043565">
    <property type="term" value="F:sequence-specific DNA binding"/>
    <property type="evidence" value="ECO:0007669"/>
    <property type="project" value="InterPro"/>
</dbReference>
<dbReference type="PROSITE" id="PS50110">
    <property type="entry name" value="RESPONSE_REGULATORY"/>
    <property type="match status" value="1"/>
</dbReference>
<name>A0A7W5C3V2_9BACL</name>
<dbReference type="SMART" id="SM00342">
    <property type="entry name" value="HTH_ARAC"/>
    <property type="match status" value="1"/>
</dbReference>
<evidence type="ECO:0000256" key="3">
    <source>
        <dbReference type="ARBA" id="ARBA00023163"/>
    </source>
</evidence>
<evidence type="ECO:0000313" key="7">
    <source>
        <dbReference type="EMBL" id="MBB3150508.1"/>
    </source>
</evidence>
<keyword evidence="4" id="KW-0597">Phosphoprotein</keyword>
<keyword evidence="8" id="KW-1185">Reference proteome</keyword>
<feature type="modified residue" description="4-aspartylphosphate" evidence="4">
    <location>
        <position position="54"/>
    </location>
</feature>
<dbReference type="InterPro" id="IPR011006">
    <property type="entry name" value="CheY-like_superfamily"/>
</dbReference>
<dbReference type="InterPro" id="IPR001789">
    <property type="entry name" value="Sig_transdc_resp-reg_receiver"/>
</dbReference>
<dbReference type="CDD" id="cd17536">
    <property type="entry name" value="REC_YesN-like"/>
    <property type="match status" value="1"/>
</dbReference>
<feature type="domain" description="HTH araC/xylS-type" evidence="5">
    <location>
        <begin position="416"/>
        <end position="514"/>
    </location>
</feature>
<organism evidence="7 8">
    <name type="scientific">Paenibacillus endophyticus</name>
    <dbReference type="NCBI Taxonomy" id="1294268"/>
    <lineage>
        <taxon>Bacteria</taxon>
        <taxon>Bacillati</taxon>
        <taxon>Bacillota</taxon>
        <taxon>Bacilli</taxon>
        <taxon>Bacillales</taxon>
        <taxon>Paenibacillaceae</taxon>
        <taxon>Paenibacillus</taxon>
    </lineage>
</organism>
<reference evidence="7 8" key="1">
    <citation type="submission" date="2020-08" db="EMBL/GenBank/DDBJ databases">
        <title>Genomic Encyclopedia of Type Strains, Phase III (KMG-III): the genomes of soil and plant-associated and newly described type strains.</title>
        <authorList>
            <person name="Whitman W."/>
        </authorList>
    </citation>
    <scope>NUCLEOTIDE SEQUENCE [LARGE SCALE GENOMIC DNA]</scope>
    <source>
        <strain evidence="7 8">CECT 8234</strain>
    </source>
</reference>
<dbReference type="InterPro" id="IPR009057">
    <property type="entry name" value="Homeodomain-like_sf"/>
</dbReference>
<evidence type="ECO:0000256" key="1">
    <source>
        <dbReference type="ARBA" id="ARBA00023015"/>
    </source>
</evidence>
<dbReference type="EMBL" id="JACHXW010000001">
    <property type="protein sequence ID" value="MBB3150508.1"/>
    <property type="molecule type" value="Genomic_DNA"/>
</dbReference>